<feature type="transmembrane region" description="Helical" evidence="2">
    <location>
        <begin position="146"/>
        <end position="164"/>
    </location>
</feature>
<dbReference type="EMBL" id="FOKG01000005">
    <property type="protein sequence ID" value="SFB15599.1"/>
    <property type="molecule type" value="Genomic_DNA"/>
</dbReference>
<keyword evidence="2" id="KW-0812">Transmembrane</keyword>
<dbReference type="AlphaFoldDB" id="A0A1I0YQE0"/>
<protein>
    <submittedName>
        <fullName evidence="3">Uncharacterized protein</fullName>
    </submittedName>
</protein>
<keyword evidence="2" id="KW-1133">Transmembrane helix</keyword>
<proteinExistence type="predicted"/>
<reference evidence="4" key="1">
    <citation type="submission" date="2016-10" db="EMBL/GenBank/DDBJ databases">
        <authorList>
            <person name="Varghese N."/>
            <person name="Submissions S."/>
        </authorList>
    </citation>
    <scope>NUCLEOTIDE SEQUENCE [LARGE SCALE GENOMIC DNA]</scope>
    <source>
        <strain evidence="4">CGMCC 4.3568</strain>
    </source>
</reference>
<organism evidence="3 4">
    <name type="scientific">Amycolatopsis marina</name>
    <dbReference type="NCBI Taxonomy" id="490629"/>
    <lineage>
        <taxon>Bacteria</taxon>
        <taxon>Bacillati</taxon>
        <taxon>Actinomycetota</taxon>
        <taxon>Actinomycetes</taxon>
        <taxon>Pseudonocardiales</taxon>
        <taxon>Pseudonocardiaceae</taxon>
        <taxon>Amycolatopsis</taxon>
    </lineage>
</organism>
<feature type="transmembrane region" description="Helical" evidence="2">
    <location>
        <begin position="58"/>
        <end position="80"/>
    </location>
</feature>
<dbReference type="RefSeq" id="WP_091672548.1">
    <property type="nucleotide sequence ID" value="NZ_FOKG01000005.1"/>
</dbReference>
<feature type="transmembrane region" description="Helical" evidence="2">
    <location>
        <begin position="176"/>
        <end position="197"/>
    </location>
</feature>
<feature type="region of interest" description="Disordered" evidence="1">
    <location>
        <begin position="1"/>
        <end position="26"/>
    </location>
</feature>
<dbReference type="Proteomes" id="UP000243799">
    <property type="component" value="Unassembled WGS sequence"/>
</dbReference>
<accession>A0A1I0YQE0</accession>
<evidence type="ECO:0000313" key="4">
    <source>
        <dbReference type="Proteomes" id="UP000243799"/>
    </source>
</evidence>
<feature type="transmembrane region" description="Helical" evidence="2">
    <location>
        <begin position="255"/>
        <end position="274"/>
    </location>
</feature>
<gene>
    <name evidence="3" type="ORF">SAMN05216266_105264</name>
</gene>
<keyword evidence="2" id="KW-0472">Membrane</keyword>
<evidence type="ECO:0000256" key="1">
    <source>
        <dbReference type="SAM" id="MobiDB-lite"/>
    </source>
</evidence>
<name>A0A1I0YQE0_9PSEU</name>
<feature type="transmembrane region" description="Helical" evidence="2">
    <location>
        <begin position="113"/>
        <end position="131"/>
    </location>
</feature>
<dbReference type="OrthoDB" id="5190224at2"/>
<feature type="transmembrane region" description="Helical" evidence="2">
    <location>
        <begin position="223"/>
        <end position="243"/>
    </location>
</feature>
<feature type="transmembrane region" description="Helical" evidence="2">
    <location>
        <begin position="286"/>
        <end position="307"/>
    </location>
</feature>
<feature type="transmembrane region" description="Helical" evidence="2">
    <location>
        <begin position="86"/>
        <end position="106"/>
    </location>
</feature>
<evidence type="ECO:0000256" key="2">
    <source>
        <dbReference type="SAM" id="Phobius"/>
    </source>
</evidence>
<sequence length="317" mass="33178">MSYVQYVEPSRFGPDGRAAAERSTTERTPLGKAARWVADKSLNTFLESFLRTFLTGEWYVRLAGAILTGVAAGSTVWLISGTILPAALGAPVAAMTIGLGAVAGVVMGYSGGLLAGAGAGWLLSIIAESITTELSKDPLGLYFESWALWCLSVLVGGIAGWATGRAANYVQQRSTVAGPALRALSYLLLFVSTAVVLRRTGASTALWNSFADLAVATGPQSDALAVGVGLGFVCASVAGFYLLWLIPKSGRTYRIHLPLAQAVVTAMLWTLAIIDSTAGSTGSVAAILSVVVWIVPWALAVVCRGAAEVWLRWAPRR</sequence>
<evidence type="ECO:0000313" key="3">
    <source>
        <dbReference type="EMBL" id="SFB15599.1"/>
    </source>
</evidence>
<keyword evidence="4" id="KW-1185">Reference proteome</keyword>